<feature type="coiled-coil region" evidence="1">
    <location>
        <begin position="61"/>
        <end position="88"/>
    </location>
</feature>
<dbReference type="KEGG" id="sfh:SFHH103_01672"/>
<keyword evidence="1" id="KW-0175">Coiled coil</keyword>
<dbReference type="Proteomes" id="UP000007735">
    <property type="component" value="Chromosome"/>
</dbReference>
<gene>
    <name evidence="3" type="ordered locus">SFHH103_01672</name>
</gene>
<dbReference type="Pfam" id="PF10073">
    <property type="entry name" value="GapR_DNA-bd"/>
    <property type="match status" value="1"/>
</dbReference>
<dbReference type="AlphaFoldDB" id="G9A7D9"/>
<dbReference type="EMBL" id="HE616890">
    <property type="protein sequence ID" value="CCE96169.1"/>
    <property type="molecule type" value="Genomic_DNA"/>
</dbReference>
<feature type="domain" description="GapR-like DNA-binding" evidence="2">
    <location>
        <begin position="64"/>
        <end position="135"/>
    </location>
</feature>
<dbReference type="InterPro" id="IPR046367">
    <property type="entry name" value="GapR-like_DNA-bd"/>
</dbReference>
<sequence length="143" mass="15706">MSYDPYSPRNPAADKAVSETTVQITLPDGTTTPPATLGELREAVDQVKRGSGRRVDAGRSTNVAGDQLRAFIERIERLEEEKRTIADDIKLVYGEAKSMGFDQKALRAIVRIRKKDISEFHNAQAVLDTYLAALGMIPGGDDE</sequence>
<accession>G9A7D9</accession>
<evidence type="ECO:0000259" key="2">
    <source>
        <dbReference type="Pfam" id="PF10073"/>
    </source>
</evidence>
<protein>
    <submittedName>
        <fullName evidence="3">UPF0335 protein Plav_2034</fullName>
    </submittedName>
</protein>
<evidence type="ECO:0000256" key="1">
    <source>
        <dbReference type="SAM" id="Coils"/>
    </source>
</evidence>
<evidence type="ECO:0000313" key="4">
    <source>
        <dbReference type="Proteomes" id="UP000007735"/>
    </source>
</evidence>
<dbReference type="eggNOG" id="COG3750">
    <property type="taxonomic scope" value="Bacteria"/>
</dbReference>
<name>G9A7D9_SINF1</name>
<dbReference type="NCBIfam" id="NF010247">
    <property type="entry name" value="PRK13694.1"/>
    <property type="match status" value="1"/>
</dbReference>
<dbReference type="GO" id="GO:0003677">
    <property type="term" value="F:DNA binding"/>
    <property type="evidence" value="ECO:0007669"/>
    <property type="project" value="InterPro"/>
</dbReference>
<reference evidence="3 4" key="1">
    <citation type="journal article" date="2012" name="J. Bacteriol.">
        <title>Genome sequence of the soybean symbiont Sinorhizobium fredii HH103.</title>
        <authorList>
            <person name="Weidner S."/>
            <person name="Becker A."/>
            <person name="Bonilla I."/>
            <person name="Jaenicke S."/>
            <person name="Lloret J."/>
            <person name="Margaret I."/>
            <person name="Puhler A."/>
            <person name="Ruiz-Sainz J.E."/>
            <person name="Schneiker-Bekel S."/>
            <person name="Szczepanowski R."/>
            <person name="Vinardell J.M."/>
            <person name="Zehner S."/>
            <person name="Gottfert M."/>
        </authorList>
    </citation>
    <scope>NUCLEOTIDE SEQUENCE [LARGE SCALE GENOMIC DNA]</scope>
    <source>
        <strain evidence="3 4">HH103</strain>
    </source>
</reference>
<dbReference type="PATRIC" id="fig|380.5.peg.1776"/>
<organism evidence="3 4">
    <name type="scientific">Sinorhizobium fredii (strain HH103)</name>
    <dbReference type="NCBI Taxonomy" id="1117943"/>
    <lineage>
        <taxon>Bacteria</taxon>
        <taxon>Pseudomonadati</taxon>
        <taxon>Pseudomonadota</taxon>
        <taxon>Alphaproteobacteria</taxon>
        <taxon>Hyphomicrobiales</taxon>
        <taxon>Rhizobiaceae</taxon>
        <taxon>Sinorhizobium/Ensifer group</taxon>
        <taxon>Sinorhizobium</taxon>
    </lineage>
</organism>
<dbReference type="STRING" id="1117943.SFHH103_01672"/>
<proteinExistence type="predicted"/>
<evidence type="ECO:0000313" key="3">
    <source>
        <dbReference type="EMBL" id="CCE96169.1"/>
    </source>
</evidence>
<dbReference type="HOGENOM" id="CLU_158651_1_0_5"/>